<evidence type="ECO:0000313" key="3">
    <source>
        <dbReference type="Proteomes" id="UP001595075"/>
    </source>
</evidence>
<evidence type="ECO:0000259" key="1">
    <source>
        <dbReference type="Pfam" id="PF09994"/>
    </source>
</evidence>
<dbReference type="PANTHER" id="PTHR33840:SF1">
    <property type="entry name" value="TLE1 PHOSPHOLIPASE DOMAIN-CONTAINING PROTEIN"/>
    <property type="match status" value="1"/>
</dbReference>
<organism evidence="2 3">
    <name type="scientific">Oculimacula yallundae</name>
    <dbReference type="NCBI Taxonomy" id="86028"/>
    <lineage>
        <taxon>Eukaryota</taxon>
        <taxon>Fungi</taxon>
        <taxon>Dikarya</taxon>
        <taxon>Ascomycota</taxon>
        <taxon>Pezizomycotina</taxon>
        <taxon>Leotiomycetes</taxon>
        <taxon>Helotiales</taxon>
        <taxon>Ploettnerulaceae</taxon>
        <taxon>Oculimacula</taxon>
    </lineage>
</organism>
<reference evidence="2 3" key="1">
    <citation type="journal article" date="2024" name="Commun. Biol.">
        <title>Comparative genomic analysis of thermophilic fungi reveals convergent evolutionary adaptations and gene losses.</title>
        <authorList>
            <person name="Steindorff A.S."/>
            <person name="Aguilar-Pontes M.V."/>
            <person name="Robinson A.J."/>
            <person name="Andreopoulos B."/>
            <person name="LaButti K."/>
            <person name="Kuo A."/>
            <person name="Mondo S."/>
            <person name="Riley R."/>
            <person name="Otillar R."/>
            <person name="Haridas S."/>
            <person name="Lipzen A."/>
            <person name="Grimwood J."/>
            <person name="Schmutz J."/>
            <person name="Clum A."/>
            <person name="Reid I.D."/>
            <person name="Moisan M.C."/>
            <person name="Butler G."/>
            <person name="Nguyen T.T.M."/>
            <person name="Dewar K."/>
            <person name="Conant G."/>
            <person name="Drula E."/>
            <person name="Henrissat B."/>
            <person name="Hansel C."/>
            <person name="Singer S."/>
            <person name="Hutchinson M.I."/>
            <person name="de Vries R.P."/>
            <person name="Natvig D.O."/>
            <person name="Powell A.J."/>
            <person name="Tsang A."/>
            <person name="Grigoriev I.V."/>
        </authorList>
    </citation>
    <scope>NUCLEOTIDE SEQUENCE [LARGE SCALE GENOMIC DNA]</scope>
    <source>
        <strain evidence="2 3">CBS 494.80</strain>
    </source>
</reference>
<dbReference type="InterPro" id="IPR018712">
    <property type="entry name" value="Tle1-like_cat"/>
</dbReference>
<dbReference type="PANTHER" id="PTHR33840">
    <property type="match status" value="1"/>
</dbReference>
<comment type="caution">
    <text evidence="2">The sequence shown here is derived from an EMBL/GenBank/DDBJ whole genome shotgun (WGS) entry which is preliminary data.</text>
</comment>
<gene>
    <name evidence="2" type="ORF">VTL71DRAFT_4677</name>
</gene>
<protein>
    <recommendedName>
        <fullName evidence="1">T6SS Phospholipase effector Tle1-like catalytic domain-containing protein</fullName>
    </recommendedName>
</protein>
<sequence length="576" mass="64442">MTPKPLSRKTTIVGELLYPNKRLIVCCDGTQNSADGKGQPLTNVAKIARCVSDEDTWTSNTFIQIVHYQPGVGTGTSRSVNNRDAAVGRGLSKGIRAAYSFICMNWSSLKDEIVLIGFSRGAFTVRCVAQFINDVGLLTKSGLRHLPKLFKAWSHLNIGNSKQVQEFKDWCDELKGWRELVKETVFIKACAVWDTVKAVDSSHYPAVGEIVPKNVKLAVQALALGEKRKLFSPMKWKLSEDSEDQKLNQVWFAGNHSDVGGGNSDMTLANITLAWMIGQLTNQIHFSHDTLWSITTTREWSKPSAANDDEDLEDENNADLEHCKVVATAPISKDLLRSKDGLRSILMRIGGWGSRNPEDDQIHYSVHILLYLGIASYTKVTRLDDSHLSAAIPKDAENKFEAEILERWAKHILCAHINLKQARNMAETITPDNPLYQERLRGSMKENASYNAEIPIAAILSAFGQLKQNNKSGELNEIFKSLQIQSHSPHARKKTPWLPQRTKKATFEFRRYGDVSTTTEAVSEASLRVQFDEYSPKPTLVFSRTFPLLMGRCHALPLPGPTSKVERCAQFVAKIF</sequence>
<keyword evidence="3" id="KW-1185">Reference proteome</keyword>
<dbReference type="Pfam" id="PF09994">
    <property type="entry name" value="T6SS_Tle1-like_cat"/>
    <property type="match status" value="1"/>
</dbReference>
<accession>A0ABR4C2K5</accession>
<name>A0ABR4C2K5_9HELO</name>
<feature type="domain" description="T6SS Phospholipase effector Tle1-like catalytic" evidence="1">
    <location>
        <begin position="21"/>
        <end position="278"/>
    </location>
</feature>
<dbReference type="Proteomes" id="UP001595075">
    <property type="component" value="Unassembled WGS sequence"/>
</dbReference>
<proteinExistence type="predicted"/>
<evidence type="ECO:0000313" key="2">
    <source>
        <dbReference type="EMBL" id="KAL2064183.1"/>
    </source>
</evidence>
<dbReference type="EMBL" id="JAZHXI010000014">
    <property type="protein sequence ID" value="KAL2064183.1"/>
    <property type="molecule type" value="Genomic_DNA"/>
</dbReference>